<dbReference type="SUPFAM" id="SSF141072">
    <property type="entry name" value="CalX-like"/>
    <property type="match status" value="4"/>
</dbReference>
<keyword evidence="4" id="KW-1015">Disulfide bond</keyword>
<keyword evidence="10" id="KW-1185">Reference proteome</keyword>
<dbReference type="PROSITE" id="PS50026">
    <property type="entry name" value="EGF_3"/>
    <property type="match status" value="1"/>
</dbReference>
<dbReference type="SUPFAM" id="SSF49265">
    <property type="entry name" value="Fibronectin type III"/>
    <property type="match status" value="18"/>
</dbReference>
<feature type="transmembrane region" description="Helical" evidence="5">
    <location>
        <begin position="5906"/>
        <end position="5928"/>
    </location>
</feature>
<evidence type="ECO:0000256" key="5">
    <source>
        <dbReference type="SAM" id="Phobius"/>
    </source>
</evidence>
<dbReference type="PANTHER" id="PTHR13817:SF73">
    <property type="entry name" value="FIBRONECTIN TYPE-III DOMAIN-CONTAINING PROTEIN"/>
    <property type="match status" value="1"/>
</dbReference>
<feature type="domain" description="Fibronectin type-III" evidence="8">
    <location>
        <begin position="3889"/>
        <end position="3976"/>
    </location>
</feature>
<evidence type="ECO:0000259" key="8">
    <source>
        <dbReference type="PROSITE" id="PS50853"/>
    </source>
</evidence>
<dbReference type="InterPro" id="IPR036116">
    <property type="entry name" value="FN3_sf"/>
</dbReference>
<feature type="domain" description="Fibronectin type-III" evidence="8">
    <location>
        <begin position="2287"/>
        <end position="2403"/>
    </location>
</feature>
<dbReference type="InterPro" id="IPR003644">
    <property type="entry name" value="Calx_beta"/>
</dbReference>
<dbReference type="InterPro" id="IPR003961">
    <property type="entry name" value="FN3_dom"/>
</dbReference>
<dbReference type="Gene3D" id="2.60.40.2030">
    <property type="match status" value="5"/>
</dbReference>
<evidence type="ECO:0000259" key="7">
    <source>
        <dbReference type="PROSITE" id="PS50026"/>
    </source>
</evidence>
<dbReference type="EMBL" id="KK583207">
    <property type="protein sequence ID" value="KDO29141.1"/>
    <property type="molecule type" value="Genomic_DNA"/>
</dbReference>
<feature type="domain" description="Fibronectin type-III" evidence="8">
    <location>
        <begin position="3292"/>
        <end position="3391"/>
    </location>
</feature>
<evidence type="ECO:0000256" key="2">
    <source>
        <dbReference type="ARBA" id="ARBA00022737"/>
    </source>
</evidence>
<keyword evidence="2" id="KW-0677">Repeat</keyword>
<feature type="domain" description="Fibronectin type-III" evidence="8">
    <location>
        <begin position="1709"/>
        <end position="1802"/>
    </location>
</feature>
<dbReference type="PROSITE" id="PS01186">
    <property type="entry name" value="EGF_2"/>
    <property type="match status" value="1"/>
</dbReference>
<dbReference type="SMART" id="SM00060">
    <property type="entry name" value="FN3"/>
    <property type="match status" value="32"/>
</dbReference>
<dbReference type="SMART" id="SM00237">
    <property type="entry name" value="Calx_beta"/>
    <property type="match status" value="2"/>
</dbReference>
<dbReference type="InterPro" id="IPR038081">
    <property type="entry name" value="CalX-like_sf"/>
</dbReference>
<feature type="domain" description="Fibronectin type-III" evidence="8">
    <location>
        <begin position="3577"/>
        <end position="3670"/>
    </location>
</feature>
<sequence>MARLAHVAAAVLAFSASSSYYSYAGSGSTYEGDVITAPGAYALPSQYANATPMALLDVGGGHMTFHWFTPATIDSMYLVYVNGSLTGHAFGITNDYTLEGLVCDTTYVVVVVDVVNANLVNVLLAATTVATAPATPPSPVAVHVDSGYVNISIRYPKDTGGRPIESMVEIIADAVDRDPFVPVFTQFGPQSATLYKLVANTEYFISVRLKTPDVTYPSLCPMPVLVAATAGLVQLRLTPPLDTGGSDIFGYHIYVGVNGTMVNAAFTSTTEAYLYESAPGEAWVPEITYDIQVIAMNELALCPSDNAARRSDALRVTIPPAQVPSSRYLDAYLVSAEASRLTLQGATPLGVYVTTSAPVGGATTVFFPTTGAVVATIAGLNASTTYAVALQLLTSLGNTTERSNVLQATTGLPATPAQTTILNVTASTATVAWVYASDTGGGALTEYQVQVNASRTSVSPTWLPLPPSPVATISGLAANTTYRVAIQVRNIFGLVSPAAFVFLTTANATVPGPPSGIAIASISSTALQLTWRPPEDTGGRSDALIYTATVLTNDNVIGSCNSNSLHCTLYELQPSTYFTVTVVASNAFGAGAASAPITVLTSAVTPPSAVLNLTTTVESGGVITVVWNIPLDSGDGSTTLQYTVARNGVVVGSVSGATTYTDCGGIRAGATYEYAVMALNSVGAGPSASTTTVASVMQPPMTPSVSWTRAQATGLTFAFALSCDTGGTNVLWNHAIWYPLGAPMPLSPMLAIPSTASSFAIAGLTPSVTYTVVVWTSNYAGKSNLTMVTATTTTGLPGLPSVALLTASSYTLSLSLWPPTNFTEDVWQFQATLSLAGRVVRNTTVQGSAASTTVWSLSNLDAATTYDVALQVVTPQGVSPVATAQYATLLDLPGVASFTMPAVFLTDGSNSTTLTLERLYGARGQLVVPLTVATAPAGRYLVCNSTGSATMCTFSATAATTPSITFGAGNVTHTLTLETWNSLVVTDVPHLINITLPPAANASTTATVYLYGSPGSIQAPATVVLYENVSTASIVLTRVGGVSGFLNATVAPVNGTATVGVDVGAPPTSVNLAPGQTTGVISLTNITRSLQYNPNGRKLQLALRQVPVGNVPPAPAIVVNIFIFDDPSVVKVPMLCGTVVLTQATGTTLTLQWLPPAAGVTPTSVYRIFVAGIVGTAVQSPTILTSSRPGVVVYNLAPSSNYVVQVALANAAGAGPATPAQMFSTTPPTPASTPQNATAVNIGGGVATLTWAPPNDTGGYAISGYVVSAPRLPTMTLPVTKTYTAYNLSALTSYTFAISAVTAPHMPTGMPVFVHVMTTAMELPSTPPPPIYRNATGGALSFALILPLNMGGGPVLDASLYLTSGGASPVRACSGLQLSCTVYGLAFNTAYTVYTVVTNAQGPSLPSSSQMVSTAPIMSLPSAPATPVLVRVSGGTVWLSWTPPSDFGGTPLLTGYQVLMRANIVSVFGIVQWTASTVVADVALSNAVPPVSQINLTGLTNDTLYAFSVVALNPVSACRSNAAYMPSPELLVRTLDPTAPTPPTSIVQVSATGGAVTIAWSRPADNGGSPVTNYTVVRLINSSTVVVAALPATLQSYQVVGLAPSTAYIFQVAAVNIVGTSGYSDSLQATTSAPTPPTPPQSLQVTAIGGGLVALAWQPPTTLLTTAFFTDVHGLSNGTTYTYSVSALNAQFEGGEAAVSASTLATPDVPQPPVVSVLVVTGGMLLVQVQPPENLGGQPLRALSVQVVATTSGVVANVTTTETNSSFYGLSAATSYDIVSSVSTSAGSSAPSTVRTTTLSLSVPSMPLEPQQQVVRGGSVDLWLRLPLDRGGGSVDMHVYQLSSTGSLVTHVYKNTTQALMVTIPGLLAESLYQFWTTAINAAGESVHSPVLNVMTPAVSAPGLVTGITAPSKSYRTISLSWAVPADTGGDVGGILGYNVTVSSDAGLLQSLSTSTPSIRIDGLVAATTFTTDDANPGALQMASVTISVREDQGTVTITVLRTNGAAGDVSCNVTVTPVTALLDIDFALPSTTSVEFPDGITSQSFSVPIFHNTVYNDLASFMVTLTDMTSATGSIGANASCTVYLLDAGDDGEVAFLSSVYTLNENATNFELALVRTGGFSRAVTVTASVLGDPMVSFGTPTVVFEDGQTSAMLVVRGIPNDIYDMPYRETTIQLQIGAGSLGRLGSLAVASLRLLDEGDVSGANDTGLPPVLVNATGGLLTVAVQAPFHTGGASQSISYYALTTYQLPSMAILDAQNQTTPTFFVGGLRAQTSGLPIQNYSLYINVTNSTVATTETTTVLTQFKSVEDTIVVTGLTALTWYQLLYTVTNANGTSDLSPPNAKNFSVGAVVPFPALSTTICGLTQNTTYTFKVIAYNSASYCYGSVDKLEASLPVTATTSLATLPLNQSAPLLQEATGGTYLLYQVTSSGPILLANTSDKSHVAYGLAQSTSYQFQLVAQNAVGLSAPSPIAVVATTSTTAPTAPRNLRVTNTTGGAVTLAWDPVLDTGGQPVNVYFVYRNGARIGQATAALTYIDAGGLTASTTYSYIVVGFNGLQYGDQSSALTATTSTPTVPSPCTAFNVALLGGEVSVNWSPGADTGGVPVLSYLATLMLNNATIKAVVTATPTFHANFLLSRTNYTLSVQAVNQVGASANASVPTPTTQLSVPGDISTPPVLVSAFGGNATFLMTVPLNTGGGAQLSFVLYQGNRAAAQVSALDGSANATAYGLNASTAYTFTYACFNSLGLGGRSPSLSATTLVANAPGPIALAPRITAVTSRTISCAWQAPLDTGGSVLLVYELRAVGPSGAPNASAIQQGALALTLSGLQYDTAYTVQARAWSTNQTASGPWSPPVTVSTASGSPGVFSLNASAVSVIKNATVLSVVLRRAVGTIGDVTVAIQAPNTAHLGSQFVLNASRPTQSTLVVAVPDGTASVVVPIGILNDGIYRAVPSTFVLQLVSATGGASIGANNATMTVTLLDAGNAGKVRFAASYYDVADTVGTVSIPVLRYSGASTSIQVLAKTATNDSNPNVAAPGINYRLPTTPLEFGDNQLTPTLLNITIRNTKIYSYPSLGLRNASSAPSAPPAPSVVMVTGGAVQLHVQLPINRGSAVATISKFSVTTTNVLTRVSTTTVVPYLGSPSVWIGGLQANATYTLSLAAAQSAYIGYGPPSPNVTFTTGAPSLATAPMNVAVASATGGALTLQWDLPLDAGGVPILSYRVRWTDASNAVQVAETGNAARTFAITGLVASRAYPIQIQCYNAVPIALTQGWGPYSAVASLSTTNASLPGTPVLSSTPTATTGGSITVTWSPPLDTGGAPILGYHVFFKTASASSFAQANGAGIVTQTRFAVAPLTASTSYSFLVVAENAAGPVLLPGVFNVSATATSVATSMDCRQVLTPGNAILLGPSLFTVGGAVTSSLFTVTQANAYATQLRVPAYRVGAPSNVITAATTYPTNPGVAPAPVLTHVTGGAMYATASSPADTGGIPVTGFQVLLINIANGTNTTLNASAVGTLVRSSPSALQATAPIRIQNLSPTSLYAVAVVAVNAVSGCSSYAPEFGSATSFTTTSMSTPGPPEDLGVVLATGAGLSMVWSPPFDTGGASIDSYTLQMQDAPTSNWTSVYTGPTPAYRMAGLETSTTSGWRLRATNAVNTSLWSTPWNFSTTGPSVPGPCIAPYNVTTTGGRLEVAWAPPADNGGAPILSYLIAHDNGAGGPFTWFAVSDPFYIAYGLSALTTYRFKVLAKNMIGSGEQSPIAFLTSGRLSSPQLPAMPTVVATTGGAVSLQLSPPLDLGGVDPATLMYRVFANGQNVINVTYAQVLASQATTPSSPATSRRLTAASPSSSVVVAGLDPNTVYQFGVAVVTPVGTSAPSALNAAVTQLPTAPIAPAVPVLVVAYGGSLQLSWLSPVDEGGSPVTSFALVQLPNTTVCEGLIWTCIVPNLAPNTAYSFYVVAANAVGSSPSSPVLSTKTLLSVKPTAPRNAVVLSVAPAGTSALVAWDPPMDLGGLALSNYRVAYTNVNSGLGQTVVAGSNLNATLVGLSTGTIYSVTLTAVNIQLDESPSSYSVLLTTPSGNGAPTAPTIACASSTSLGLVWMPVQGADRYALYRGGALVATVSAPHFTDASLTPSTAYSYTLKSVDAHGAESVGVTASLATTATSDNICTAAYGYVTQNAYGNNQATQWTIAPSVVFANLRLEVLRFDTECDHDVVRIEQFPFDGSRVLWSGGCTRLRSFSIWSDGTLPVRITLRSDASVTKSGFTIRYIASTDAPLATAGTCPTTAGAICSEHGRCRTDGTCRCNLGFTGEDCSNRLVCCVDPNVCNNDICRLPSSQVLVVDATAGDDALGTGAMMNTSEVAGTAAKPFATLARALQVATNDTTVFVYPGNYGASSCGHVLTERRVTITSLRGSNVTILTCTGAFGLDVTRCTLAVTGVTLERATSASHGAGLAAHGSLITFTDVVLRNTTTMGSGGGVYLDAQSVMTLNNSIIANATARLGGGIYVRNSQLFLAGAVITTNAAGYGAGIFTQDTGSIVGDSASVLSHNTASVCGGGLALNGSSSDLAAITNVPITANAAANGGGACVLGGYAQIAWARTIVLGNFASNNGGGLYLAGDFVFNSSGSTFSSNHALGYGGGMYFLSASGAILADDALTVVQNQARAGGGVYTEDSRITLTNLEAALNVASDSGGGIMGNASGLQMLGANIVGNSAAVAGGGMHFVRASVVTTSNVVVADNRATDGAGVSLDASALSDAFLVGNTAMRYGGGVFLTAGATLTGCTVHGCSASVNGGASGGGVAVLSSTLQLALSPIISNTAATDGGGLFIANGAVTVITACISQGYGGGVALDESALLPATPTDVAQITDNTAIGGGGNGAITGASTLEAVTMTTGFAALGGALYVSNATASLQRLTLDQNTASTTGGGAYIVNATVSVAATTVSNNHITPGLLGGGLVLINADVSHSSVVIASNTASKFGGLALGGVSRFVGVSGASTVTSNNVCIASVCGNGANIGILEAANATIAGVDVSGGRSFHGGSLYVDVAARSAVSHATIRYSVAVIGGALYAAKRSSLSLTDVTLAHNRATRGGGAIRIAGESNVFPEGTSVVTVSNVTLFNNSASAQDGGAVWITRTNLTGTAMTAFDNAVGAGNGGAFCIDLGSNVALDSSTISKSRINSNYNGAAFNIQGGSHVVLSNSLVSGSVMEPDSVASLGGLLYIKDDLTSVIIEHSTLQLGYARSGGAIYIDGAALAVINSTVSNCTATEFGGGLFVTNVAVVTMTASLLENCTANYNGGGVNLDGASQLALTTTVVRRNTAQDQGGAVFLDIGINNALRVESSLFEFNLASGLGSALFGSRDTATTIRNSTFRANGGVTIYGYNEGGVVYFETCAATISASLFERNVAFTGGALQMYSQATINVVDCVFQHNFAATDGGAVAQANGTLLLHQCLFFNNSALALGGALFLADAAAVAWDNTSIVSNSAVRGGGVYLGDAASLAATDGLLRSNHAKMGGGVYSTGQATVAVAGVQIVDNNASSTGGGFYMNSTSGVSHTSLACSGNAAALGSDVFWRYDEATPVYACAGCAFAATASLATDPMNITTGWWPPNVTSGVLMTTNASNVDQTLWNPNASTTPWPTILTVDYYGARSVLDGQTTCRLYKDLRETYAIDFTPAGQIAASAGFVTFAQAQVAATAKSSAFHFDAACTLYNDRQLAIDIYIQVNPCNPGYSLNAGKCIPCPQGSFSLDGISCHPCPMGATCLQSTVVGTGVAYTGVDYPSTQQGFFLNDAPASKMGALCDDESAFARGDPCPGGTPETRLERIRSCLNASTFESYWPSERIFTCSSGYNFYTCSVASACKANVGHAFVNSPGAKCAAGFRNVLCSSCDPGFEKLADGSCTVCTPEASSAFYGYLLLPVLFVAAAISGAFLYLRAGTDSVLMAQAKAAKADKPFAYSLADSDAPTYLERFVLRPVSDLWKRVSPGRKLTLRATPANLFQIKRLRPPAVSVNPEKFKILVSFFQIFASFKDTYDIEWPSDVAVFMQFFLKFNFSFLAIPHIDCVWRYNFYVDFELTLGITAILFVLLYGAYRIGVLLYRRKLHRVPRHCPRCGLPNFDIITETAHVAPQPLTRLERLHRLVFEKHAAAPLLPTYAATHTQCPTTHVLESEAIRRQVIRTNLRLWQARLRLRLNFQTYCNKCWKIFFWLALVFYPAVSKKILDLFNCLEIGAGFHLVADMDYLCYSSEWYLRAAVGALGCVGWILGVPLTCFLILLRERHNGVRAKMKQLRDGKHDLARAKWIDAMKIDYEANGLHWDERNMAFADDLLSRYMMKRNLRNPSVVAGVGFIYHAYKDEFWFFEIVDLVRKLFMNGVIVFVGQGSIAQVVVGLIIIFIYMSILLAVQPYKEGSNNAVAAMAQMQLFVTLFAGLLVRMNVGNARSLNLDQVAAIIVVSNCTTISLILFGVLLEKVKEARLHRRICRRKYHDDVRFHIERLWWRATSFALADAYLAKVRTTGAPLPSFRVVLELARRQKAIIAVDSVTTEVRDAEPAT</sequence>
<dbReference type="VEuPathDB" id="FungiDB:SPRG_05384"/>
<feature type="chain" id="PRO_5001638033" description="Protein-tyrosine-phosphatase" evidence="6">
    <location>
        <begin position="25"/>
        <end position="6547"/>
    </location>
</feature>
<feature type="domain" description="Fibronectin type-III" evidence="8">
    <location>
        <begin position="2485"/>
        <end position="2573"/>
    </location>
</feature>
<dbReference type="SMART" id="SM00710">
    <property type="entry name" value="PbH1"/>
    <property type="match status" value="19"/>
</dbReference>
<dbReference type="SUPFAM" id="SSF49854">
    <property type="entry name" value="Spermadhesin, CUB domain"/>
    <property type="match status" value="1"/>
</dbReference>
<feature type="domain" description="Fibronectin type-III" evidence="8">
    <location>
        <begin position="1539"/>
        <end position="1634"/>
    </location>
</feature>
<reference evidence="9 10" key="1">
    <citation type="journal article" date="2013" name="PLoS Genet.">
        <title>Distinctive expansion of potential virulence genes in the genome of the oomycete fish pathogen Saprolegnia parasitica.</title>
        <authorList>
            <person name="Jiang R.H."/>
            <person name="de Bruijn I."/>
            <person name="Haas B.J."/>
            <person name="Belmonte R."/>
            <person name="Lobach L."/>
            <person name="Christie J."/>
            <person name="van den Ackerveken G."/>
            <person name="Bottin A."/>
            <person name="Bulone V."/>
            <person name="Diaz-Moreno S.M."/>
            <person name="Dumas B."/>
            <person name="Fan L."/>
            <person name="Gaulin E."/>
            <person name="Govers F."/>
            <person name="Grenville-Briggs L.J."/>
            <person name="Horner N.R."/>
            <person name="Levin J.Z."/>
            <person name="Mammella M."/>
            <person name="Meijer H.J."/>
            <person name="Morris P."/>
            <person name="Nusbaum C."/>
            <person name="Oome S."/>
            <person name="Phillips A.J."/>
            <person name="van Rooyen D."/>
            <person name="Rzeszutek E."/>
            <person name="Saraiva M."/>
            <person name="Secombes C.J."/>
            <person name="Seidl M.F."/>
            <person name="Snel B."/>
            <person name="Stassen J.H."/>
            <person name="Sykes S."/>
            <person name="Tripathy S."/>
            <person name="van den Berg H."/>
            <person name="Vega-Arreguin J.C."/>
            <person name="Wawra S."/>
            <person name="Young S.K."/>
            <person name="Zeng Q."/>
            <person name="Dieguez-Uribeondo J."/>
            <person name="Russ C."/>
            <person name="Tyler B.M."/>
            <person name="van West P."/>
        </authorList>
    </citation>
    <scope>NUCLEOTIDE SEQUENCE [LARGE SCALE GENOMIC DNA]</scope>
    <source>
        <strain evidence="9 10">CBS 223.65</strain>
    </source>
</reference>
<dbReference type="GO" id="GO:0007154">
    <property type="term" value="P:cell communication"/>
    <property type="evidence" value="ECO:0007669"/>
    <property type="project" value="InterPro"/>
</dbReference>
<feature type="domain" description="Fibronectin type-III" evidence="8">
    <location>
        <begin position="2764"/>
        <end position="2862"/>
    </location>
</feature>
<feature type="domain" description="Fibronectin type-III" evidence="8">
    <location>
        <begin position="609"/>
        <end position="700"/>
    </location>
</feature>
<feature type="domain" description="Fibronectin type-III" evidence="8">
    <location>
        <begin position="3085"/>
        <end position="3183"/>
    </location>
</feature>
<feature type="domain" description="Fibronectin type-III" evidence="8">
    <location>
        <begin position="3671"/>
        <end position="3765"/>
    </location>
</feature>
<dbReference type="InterPro" id="IPR013783">
    <property type="entry name" value="Ig-like_fold"/>
</dbReference>
<dbReference type="Pfam" id="PF00041">
    <property type="entry name" value="fn3"/>
    <property type="match status" value="9"/>
</dbReference>
<dbReference type="SUPFAM" id="SSF51126">
    <property type="entry name" value="Pectin lyase-like"/>
    <property type="match status" value="4"/>
</dbReference>
<feature type="domain" description="Fibronectin type-III" evidence="8">
    <location>
        <begin position="796"/>
        <end position="892"/>
    </location>
</feature>
<dbReference type="InterPro" id="IPR050964">
    <property type="entry name" value="Striated_Muscle_Regulatory"/>
</dbReference>
<dbReference type="SMART" id="SM00722">
    <property type="entry name" value="CASH"/>
    <property type="match status" value="2"/>
</dbReference>
<dbReference type="STRING" id="695850.A0A067CRJ7"/>
<dbReference type="PROSITE" id="PS50853">
    <property type="entry name" value="FN3"/>
    <property type="match status" value="23"/>
</dbReference>
<dbReference type="Gene3D" id="2.160.20.10">
    <property type="entry name" value="Single-stranded right-handed beta-helix, Pectin lyase-like"/>
    <property type="match status" value="2"/>
</dbReference>
<evidence type="ECO:0008006" key="11">
    <source>
        <dbReference type="Google" id="ProtNLM"/>
    </source>
</evidence>
<feature type="domain" description="EGF-like" evidence="7">
    <location>
        <begin position="4275"/>
        <end position="4311"/>
    </location>
</feature>
<feature type="domain" description="Fibronectin type-III" evidence="8">
    <location>
        <begin position="3770"/>
        <end position="3884"/>
    </location>
</feature>
<dbReference type="PROSITE" id="PS00022">
    <property type="entry name" value="EGF_1"/>
    <property type="match status" value="1"/>
</dbReference>
<organism evidence="9 10">
    <name type="scientific">Saprolegnia parasitica (strain CBS 223.65)</name>
    <dbReference type="NCBI Taxonomy" id="695850"/>
    <lineage>
        <taxon>Eukaryota</taxon>
        <taxon>Sar</taxon>
        <taxon>Stramenopiles</taxon>
        <taxon>Oomycota</taxon>
        <taxon>Saprolegniomycetes</taxon>
        <taxon>Saprolegniales</taxon>
        <taxon>Saprolegniaceae</taxon>
        <taxon>Saprolegnia</taxon>
    </lineage>
</organism>
<feature type="domain" description="Fibronectin type-III" evidence="8">
    <location>
        <begin position="1135"/>
        <end position="1229"/>
    </location>
</feature>
<evidence type="ECO:0000313" key="9">
    <source>
        <dbReference type="EMBL" id="KDO29141.1"/>
    </source>
</evidence>
<proteinExistence type="predicted"/>
<evidence type="ECO:0000256" key="1">
    <source>
        <dbReference type="ARBA" id="ARBA00022729"/>
    </source>
</evidence>
<evidence type="ECO:0000256" key="6">
    <source>
        <dbReference type="SAM" id="SignalP"/>
    </source>
</evidence>
<feature type="domain" description="Fibronectin type-III" evidence="8">
    <location>
        <begin position="1326"/>
        <end position="1417"/>
    </location>
</feature>
<dbReference type="CDD" id="cd00063">
    <property type="entry name" value="FN3"/>
    <property type="match status" value="17"/>
</dbReference>
<dbReference type="Pfam" id="PF23106">
    <property type="entry name" value="EGF_Teneurin"/>
    <property type="match status" value="1"/>
</dbReference>
<dbReference type="Pfam" id="PF06011">
    <property type="entry name" value="TRP"/>
    <property type="match status" value="1"/>
</dbReference>
<dbReference type="OMA" id="WPSERIF"/>
<feature type="transmembrane region" description="Helical" evidence="5">
    <location>
        <begin position="6242"/>
        <end position="6269"/>
    </location>
</feature>
<evidence type="ECO:0000256" key="4">
    <source>
        <dbReference type="PROSITE-ProRule" id="PRU00076"/>
    </source>
</evidence>
<dbReference type="InterPro" id="IPR012334">
    <property type="entry name" value="Pectin_lyas_fold"/>
</dbReference>
<evidence type="ECO:0000256" key="3">
    <source>
        <dbReference type="ARBA" id="ARBA00022837"/>
    </source>
</evidence>
<feature type="domain" description="Fibronectin type-III" evidence="8">
    <location>
        <begin position="2575"/>
        <end position="2671"/>
    </location>
</feature>
<feature type="transmembrane region" description="Helical" evidence="5">
    <location>
        <begin position="6069"/>
        <end position="6092"/>
    </location>
</feature>
<keyword evidence="1 6" id="KW-0732">Signal</keyword>
<keyword evidence="5" id="KW-0812">Transmembrane</keyword>
<name>A0A067CRJ7_SAPPC</name>
<dbReference type="RefSeq" id="XP_012200021.1">
    <property type="nucleotide sequence ID" value="XM_012344631.1"/>
</dbReference>
<dbReference type="Gene3D" id="2.60.40.10">
    <property type="entry name" value="Immunoglobulins"/>
    <property type="match status" value="23"/>
</dbReference>
<feature type="domain" description="Fibronectin type-III" evidence="8">
    <location>
        <begin position="3981"/>
        <end position="4076"/>
    </location>
</feature>
<dbReference type="Pfam" id="PF03160">
    <property type="entry name" value="Calx-beta"/>
    <property type="match status" value="2"/>
</dbReference>
<feature type="domain" description="Fibronectin type-III" evidence="8">
    <location>
        <begin position="1233"/>
        <end position="1322"/>
    </location>
</feature>
<dbReference type="CDD" id="cd00054">
    <property type="entry name" value="EGF_CA"/>
    <property type="match status" value="1"/>
</dbReference>
<dbReference type="InterPro" id="IPR000742">
    <property type="entry name" value="EGF"/>
</dbReference>
<keyword evidence="5" id="KW-0472">Membrane</keyword>
<dbReference type="OrthoDB" id="75921at2759"/>
<feature type="transmembrane region" description="Helical" evidence="5">
    <location>
        <begin position="6367"/>
        <end position="6395"/>
    </location>
</feature>
<dbReference type="Proteomes" id="UP000030745">
    <property type="component" value="Unassembled WGS sequence"/>
</dbReference>
<feature type="domain" description="Fibronectin type-III" evidence="8">
    <location>
        <begin position="513"/>
        <end position="608"/>
    </location>
</feature>
<feature type="transmembrane region" description="Helical" evidence="5">
    <location>
        <begin position="6440"/>
        <end position="6462"/>
    </location>
</feature>
<keyword evidence="5" id="KW-1133">Transmembrane helix</keyword>
<feature type="signal peptide" evidence="6">
    <location>
        <begin position="1"/>
        <end position="24"/>
    </location>
</feature>
<feature type="domain" description="Fibronectin type-III" evidence="8">
    <location>
        <begin position="1806"/>
        <end position="1899"/>
    </location>
</feature>
<dbReference type="Gene3D" id="2.60.120.290">
    <property type="entry name" value="Spermadhesin, CUB domain"/>
    <property type="match status" value="1"/>
</dbReference>
<dbReference type="KEGG" id="spar:SPRG_05384"/>
<dbReference type="GeneID" id="24127782"/>
<feature type="transmembrane region" description="Helical" evidence="5">
    <location>
        <begin position="6191"/>
        <end position="6210"/>
    </location>
</feature>
<evidence type="ECO:0000313" key="10">
    <source>
        <dbReference type="Proteomes" id="UP000030745"/>
    </source>
</evidence>
<feature type="domain" description="Fibronectin type-III" evidence="8">
    <location>
        <begin position="3188"/>
        <end position="3286"/>
    </location>
</feature>
<dbReference type="GO" id="GO:0016020">
    <property type="term" value="C:membrane"/>
    <property type="evidence" value="ECO:0007669"/>
    <property type="project" value="InterPro"/>
</dbReference>
<gene>
    <name evidence="9" type="ORF">SPRG_05384</name>
</gene>
<dbReference type="InterPro" id="IPR006626">
    <property type="entry name" value="PbH1"/>
</dbReference>
<dbReference type="InterPro" id="IPR006633">
    <property type="entry name" value="Carb-bd_sugar_hydrolysis-dom"/>
</dbReference>
<accession>A0A067CRJ7</accession>
<keyword evidence="3" id="KW-0106">Calcium</keyword>
<feature type="transmembrane region" description="Helical" evidence="5">
    <location>
        <begin position="6041"/>
        <end position="6063"/>
    </location>
</feature>
<protein>
    <recommendedName>
        <fullName evidence="11">Protein-tyrosine-phosphatase</fullName>
    </recommendedName>
</protein>
<keyword evidence="4" id="KW-0245">EGF-like domain</keyword>
<dbReference type="InterPro" id="IPR035914">
    <property type="entry name" value="Sperma_CUB_dom_sf"/>
</dbReference>
<feature type="transmembrane region" description="Helical" evidence="5">
    <location>
        <begin position="6331"/>
        <end position="6347"/>
    </location>
</feature>
<dbReference type="Gene3D" id="2.10.25.10">
    <property type="entry name" value="Laminin"/>
    <property type="match status" value="1"/>
</dbReference>
<dbReference type="InterPro" id="IPR011050">
    <property type="entry name" value="Pectin_lyase_fold/virulence"/>
</dbReference>
<dbReference type="InterPro" id="IPR010308">
    <property type="entry name" value="TRP_C"/>
</dbReference>
<feature type="transmembrane region" description="Helical" evidence="5">
    <location>
        <begin position="6407"/>
        <end position="6428"/>
    </location>
</feature>
<comment type="caution">
    <text evidence="4">Lacks conserved residue(s) required for the propagation of feature annotation.</text>
</comment>
<feature type="domain" description="Fibronectin type-III" evidence="8">
    <location>
        <begin position="415"/>
        <end position="508"/>
    </location>
</feature>
<feature type="disulfide bond" evidence="4">
    <location>
        <begin position="4301"/>
        <end position="4310"/>
    </location>
</feature>
<dbReference type="PANTHER" id="PTHR13817">
    <property type="entry name" value="TITIN"/>
    <property type="match status" value="1"/>
</dbReference>
<feature type="domain" description="Fibronectin type-III" evidence="8">
    <location>
        <begin position="1423"/>
        <end position="1537"/>
    </location>
</feature>